<dbReference type="AlphaFoldDB" id="A0AAF0QXX5"/>
<proteinExistence type="predicted"/>
<sequence length="93" mass="10586">MGNALEISHLLYADDSLVFGEAEVTQIRHLRAILTIFEGISGLYVNLHKRFLYPGKYVYNMQLLAENLGSQVEYLLTKYLGMPLGSKHKELEV</sequence>
<protein>
    <recommendedName>
        <fullName evidence="3">Reverse transcriptase domain-containing protein</fullName>
    </recommendedName>
</protein>
<reference evidence="1" key="1">
    <citation type="submission" date="2023-08" db="EMBL/GenBank/DDBJ databases">
        <title>A de novo genome assembly of Solanum verrucosum Schlechtendal, a Mexican diploid species geographically isolated from the other diploid A-genome species in potato relatives.</title>
        <authorList>
            <person name="Hosaka K."/>
        </authorList>
    </citation>
    <scope>NUCLEOTIDE SEQUENCE</scope>
    <source>
        <tissue evidence="1">Young leaves</tissue>
    </source>
</reference>
<evidence type="ECO:0000313" key="2">
    <source>
        <dbReference type="Proteomes" id="UP001234989"/>
    </source>
</evidence>
<accession>A0AAF0QXX5</accession>
<gene>
    <name evidence="1" type="ORF">MTR67_025872</name>
</gene>
<dbReference type="Proteomes" id="UP001234989">
    <property type="component" value="Chromosome 6"/>
</dbReference>
<keyword evidence="2" id="KW-1185">Reference proteome</keyword>
<name>A0AAF0QXX5_SOLVR</name>
<evidence type="ECO:0000313" key="1">
    <source>
        <dbReference type="EMBL" id="WMV32487.1"/>
    </source>
</evidence>
<organism evidence="1 2">
    <name type="scientific">Solanum verrucosum</name>
    <dbReference type="NCBI Taxonomy" id="315347"/>
    <lineage>
        <taxon>Eukaryota</taxon>
        <taxon>Viridiplantae</taxon>
        <taxon>Streptophyta</taxon>
        <taxon>Embryophyta</taxon>
        <taxon>Tracheophyta</taxon>
        <taxon>Spermatophyta</taxon>
        <taxon>Magnoliopsida</taxon>
        <taxon>eudicotyledons</taxon>
        <taxon>Gunneridae</taxon>
        <taxon>Pentapetalae</taxon>
        <taxon>asterids</taxon>
        <taxon>lamiids</taxon>
        <taxon>Solanales</taxon>
        <taxon>Solanaceae</taxon>
        <taxon>Solanoideae</taxon>
        <taxon>Solaneae</taxon>
        <taxon>Solanum</taxon>
    </lineage>
</organism>
<dbReference type="EMBL" id="CP133617">
    <property type="protein sequence ID" value="WMV32487.1"/>
    <property type="molecule type" value="Genomic_DNA"/>
</dbReference>
<evidence type="ECO:0008006" key="3">
    <source>
        <dbReference type="Google" id="ProtNLM"/>
    </source>
</evidence>